<dbReference type="InterPro" id="IPR011625">
    <property type="entry name" value="A2M_N_BRD"/>
</dbReference>
<dbReference type="Gene3D" id="1.50.10.20">
    <property type="match status" value="1"/>
</dbReference>
<dbReference type="Proteomes" id="UP000682733">
    <property type="component" value="Unassembled WGS sequence"/>
</dbReference>
<name>A0A8S2TDQ3_9BILA</name>
<dbReference type="PANTHER" id="PTHR40094">
    <property type="entry name" value="ALPHA-2-MACROGLOBULIN HOMOLOG"/>
    <property type="match status" value="1"/>
</dbReference>
<dbReference type="PANTHER" id="PTHR40094:SF1">
    <property type="entry name" value="UBIQUITIN DOMAIN-CONTAINING PROTEIN"/>
    <property type="match status" value="1"/>
</dbReference>
<feature type="domain" description="Alpha-2-macroglobulin bait region" evidence="1">
    <location>
        <begin position="108"/>
        <end position="268"/>
    </location>
</feature>
<dbReference type="GO" id="GO:0004866">
    <property type="term" value="F:endopeptidase inhibitor activity"/>
    <property type="evidence" value="ECO:0007669"/>
    <property type="project" value="TreeGrafter"/>
</dbReference>
<sequence>DIDGNLIDNVLIECKVIGNGNEKNEDENGLIVFEQVKDDQTLTIVSSNKDPVSIDFTPKLGGSYNISYSVKDEQGRLAMSFYDNYYVSGGYENEIEKQKVDFIPTDTITIIPNETKHYQPNDICELLILAPFSPASGLVILDCDGQVSQPIQFQIESGKDSATVEFRISKDWIPGFTVHTELTGSIPREIEVTDSLHRPAIATGSVSLKVSRDIYKLNVLINTKETDESFTPSSIIHIGVDVTQHTNNAAVDKVEVCLIIVDEAILSLTGHTLLSPLDIFYPDRSTNIIQYHVSILKTKLESDMNVLKGRQYSNGGFGYWTHRNDSYADPYMSVHVAHCLAVVMDKKVLDVNANMLSNALKYVENIESEIDQLSYSKYWSEKTRCSLMSYALYVRAKNHRNVAEEASKLFKRSGFDKLSLEALGWLLVALSSGENSNKHQTIEIIYKHLKGKVSETGETANFITSYESTLCTKLCKGLQAHKVKGAWKSTQENCFVLIALDKYFHMKEKDIPEFVANIWLDNDYCG</sequence>
<dbReference type="EMBL" id="CAJOBA010055274">
    <property type="protein sequence ID" value="CAF4282064.1"/>
    <property type="molecule type" value="Genomic_DNA"/>
</dbReference>
<dbReference type="AlphaFoldDB" id="A0A8S2TDQ3"/>
<evidence type="ECO:0000259" key="1">
    <source>
        <dbReference type="SMART" id="SM01359"/>
    </source>
</evidence>
<dbReference type="InterPro" id="IPR008930">
    <property type="entry name" value="Terpenoid_cyclase/PrenylTrfase"/>
</dbReference>
<dbReference type="Pfam" id="PF07703">
    <property type="entry name" value="A2M_BRD"/>
    <property type="match status" value="1"/>
</dbReference>
<feature type="non-terminal residue" evidence="2">
    <location>
        <position position="1"/>
    </location>
</feature>
<feature type="non-terminal residue" evidence="2">
    <location>
        <position position="526"/>
    </location>
</feature>
<proteinExistence type="predicted"/>
<dbReference type="InterPro" id="IPR051802">
    <property type="entry name" value="YfhM-like"/>
</dbReference>
<protein>
    <recommendedName>
        <fullName evidence="1">Alpha-2-macroglobulin bait region domain-containing protein</fullName>
    </recommendedName>
</protein>
<gene>
    <name evidence="2" type="ORF">TMI583_LOCUS37601</name>
</gene>
<accession>A0A8S2TDQ3</accession>
<comment type="caution">
    <text evidence="2">The sequence shown here is derived from an EMBL/GenBank/DDBJ whole genome shotgun (WGS) entry which is preliminary data.</text>
</comment>
<organism evidence="2 3">
    <name type="scientific">Didymodactylos carnosus</name>
    <dbReference type="NCBI Taxonomy" id="1234261"/>
    <lineage>
        <taxon>Eukaryota</taxon>
        <taxon>Metazoa</taxon>
        <taxon>Spiralia</taxon>
        <taxon>Gnathifera</taxon>
        <taxon>Rotifera</taxon>
        <taxon>Eurotatoria</taxon>
        <taxon>Bdelloidea</taxon>
        <taxon>Philodinida</taxon>
        <taxon>Philodinidae</taxon>
        <taxon>Didymodactylos</taxon>
    </lineage>
</organism>
<evidence type="ECO:0000313" key="2">
    <source>
        <dbReference type="EMBL" id="CAF4282064.1"/>
    </source>
</evidence>
<evidence type="ECO:0000313" key="3">
    <source>
        <dbReference type="Proteomes" id="UP000682733"/>
    </source>
</evidence>
<dbReference type="SMART" id="SM01359">
    <property type="entry name" value="A2M_N_2"/>
    <property type="match status" value="1"/>
</dbReference>
<dbReference type="SUPFAM" id="SSF48239">
    <property type="entry name" value="Terpenoid cyclases/Protein prenyltransferases"/>
    <property type="match status" value="1"/>
</dbReference>
<reference evidence="2" key="1">
    <citation type="submission" date="2021-02" db="EMBL/GenBank/DDBJ databases">
        <authorList>
            <person name="Nowell W R."/>
        </authorList>
    </citation>
    <scope>NUCLEOTIDE SEQUENCE</scope>
</reference>